<dbReference type="KEGG" id="cfer:D4Z93_06810"/>
<accession>A0A386H3Z1</accession>
<dbReference type="OrthoDB" id="6162707at2"/>
<organism evidence="1 2">
    <name type="scientific">Clostridium fermenticellae</name>
    <dbReference type="NCBI Taxonomy" id="2068654"/>
    <lineage>
        <taxon>Bacteria</taxon>
        <taxon>Bacillati</taxon>
        <taxon>Bacillota</taxon>
        <taxon>Clostridia</taxon>
        <taxon>Eubacteriales</taxon>
        <taxon>Clostridiaceae</taxon>
        <taxon>Clostridium</taxon>
    </lineage>
</organism>
<evidence type="ECO:0000313" key="1">
    <source>
        <dbReference type="EMBL" id="AYD40243.1"/>
    </source>
</evidence>
<dbReference type="Gene3D" id="2.60.40.4350">
    <property type="match status" value="1"/>
</dbReference>
<dbReference type="InterPro" id="IPR019117">
    <property type="entry name" value="CRISPR-assoc_protein_Cmr3"/>
</dbReference>
<name>A0A386H3Z1_9CLOT</name>
<reference evidence="1 2" key="1">
    <citation type="journal article" date="2019" name="Int. J. Syst. Evol. Microbiol.">
        <title>Clostridium fermenticellae sp. nov., isolated from the mud in a fermentation cellar for the production of the Chinese liquor, baijiu.</title>
        <authorList>
            <person name="Xu P.X."/>
            <person name="Chai L.J."/>
            <person name="Qiu T."/>
            <person name="Zhang X.J."/>
            <person name="Lu Z.M."/>
            <person name="Xiao C."/>
            <person name="Wang S.T."/>
            <person name="Shen C.H."/>
            <person name="Shi J.S."/>
            <person name="Xu Z.H."/>
        </authorList>
    </citation>
    <scope>NUCLEOTIDE SEQUENCE [LARGE SCALE GENOMIC DNA]</scope>
    <source>
        <strain evidence="1 2">JN500901</strain>
    </source>
</reference>
<sequence length="381" mass="44324">MSSKKIMKIKPCDNLFLGTGKQFIKEESTWLSTRLIPYPSVFQGAIASLMLAKNRNKRKKYIDEDDYLSDPRNYLKIGRIYLYNDKDREVYMSAPLDLFLDEYGKCHFLNIKRIDTNIICSVEGVSHLFFNEISGDSERVDGMFIKYRNFYNSYCYTQESIVVIKPSDIVSDSYKVGIQLNENHTTKEGHLYRIDLTEFKEDDEESWSYLVEYAMDDSWWDGETNQLEKGYLKLGGENKACKFWCYDIEKLLRDYSNIYNKINENEYVKILLTTPCEFKSGNWKPEFKNIEVVAAAIGKGYDIGGFDMKLKIPKPMNKAVPEGSIYILRGSDLKGKCLGEIRKIIEEENILKEETKIRLNGFSWFEVISISELQMQEVGEG</sequence>
<evidence type="ECO:0000313" key="2">
    <source>
        <dbReference type="Proteomes" id="UP000266301"/>
    </source>
</evidence>
<dbReference type="Proteomes" id="UP000266301">
    <property type="component" value="Chromosome"/>
</dbReference>
<gene>
    <name evidence="1" type="ORF">D4Z93_06810</name>
</gene>
<dbReference type="AlphaFoldDB" id="A0A386H3Z1"/>
<dbReference type="RefSeq" id="WP_119971680.1">
    <property type="nucleotide sequence ID" value="NZ_CP032416.1"/>
</dbReference>
<dbReference type="Pfam" id="PF09700">
    <property type="entry name" value="Cas_Cmr3"/>
    <property type="match status" value="1"/>
</dbReference>
<dbReference type="EMBL" id="CP032416">
    <property type="protein sequence ID" value="AYD40243.1"/>
    <property type="molecule type" value="Genomic_DNA"/>
</dbReference>
<keyword evidence="2" id="KW-1185">Reference proteome</keyword>
<dbReference type="Gene3D" id="3.30.70.2940">
    <property type="match status" value="1"/>
</dbReference>
<proteinExistence type="predicted"/>
<protein>
    <submittedName>
        <fullName evidence="1">Type III-B CRISPR module-associated protein Cmr3</fullName>
    </submittedName>
</protein>